<dbReference type="GO" id="GO:0035023">
    <property type="term" value="P:regulation of Rho protein signal transduction"/>
    <property type="evidence" value="ECO:0007669"/>
    <property type="project" value="TreeGrafter"/>
</dbReference>
<feature type="domain" description="EPS8 spectrin-like" evidence="2">
    <location>
        <begin position="26"/>
        <end position="183"/>
    </location>
</feature>
<feature type="non-terminal residue" evidence="3">
    <location>
        <position position="1"/>
    </location>
</feature>
<comment type="caution">
    <text evidence="3">The sequence shown here is derived from an EMBL/GenBank/DDBJ whole genome shotgun (WGS) entry which is preliminary data.</text>
</comment>
<dbReference type="PANTHER" id="PTHR12287">
    <property type="entry name" value="EPIDERMAL GROWTH FACTOR RECEPTOR KINASE SUBSTRATE EPS8-RELATED PROTEIN"/>
    <property type="match status" value="1"/>
</dbReference>
<reference evidence="3" key="1">
    <citation type="submission" date="2013-04" db="EMBL/GenBank/DDBJ databases">
        <authorList>
            <person name="Qu J."/>
            <person name="Murali S.C."/>
            <person name="Bandaranaike D."/>
            <person name="Bellair M."/>
            <person name="Blankenburg K."/>
            <person name="Chao H."/>
            <person name="Dinh H."/>
            <person name="Doddapaneni H."/>
            <person name="Downs B."/>
            <person name="Dugan-Rocha S."/>
            <person name="Elkadiri S."/>
            <person name="Gnanaolivu R.D."/>
            <person name="Hernandez B."/>
            <person name="Javaid M."/>
            <person name="Jayaseelan J.C."/>
            <person name="Lee S."/>
            <person name="Li M."/>
            <person name="Ming W."/>
            <person name="Munidasa M."/>
            <person name="Muniz J."/>
            <person name="Nguyen L."/>
            <person name="Ongeri F."/>
            <person name="Osuji N."/>
            <person name="Pu L.-L."/>
            <person name="Puazo M."/>
            <person name="Qu C."/>
            <person name="Quiroz J."/>
            <person name="Raj R."/>
            <person name="Weissenberger G."/>
            <person name="Xin Y."/>
            <person name="Zou X."/>
            <person name="Han Y."/>
            <person name="Richards S."/>
            <person name="Worley K."/>
            <person name="Muzny D."/>
            <person name="Gibbs R."/>
        </authorList>
    </citation>
    <scope>NUCLEOTIDE SEQUENCE</scope>
    <source>
        <strain evidence="3">Sampled in the wild</strain>
    </source>
</reference>
<reference evidence="3" key="2">
    <citation type="submission" date="2017-10" db="EMBL/GenBank/DDBJ databases">
        <title>Ladona fulva Genome sequencing and assembly.</title>
        <authorList>
            <person name="Murali S."/>
            <person name="Richards S."/>
            <person name="Bandaranaike D."/>
            <person name="Bellair M."/>
            <person name="Blankenburg K."/>
            <person name="Chao H."/>
            <person name="Dinh H."/>
            <person name="Doddapaneni H."/>
            <person name="Dugan-Rocha S."/>
            <person name="Elkadiri S."/>
            <person name="Gnanaolivu R."/>
            <person name="Hernandez B."/>
            <person name="Skinner E."/>
            <person name="Javaid M."/>
            <person name="Lee S."/>
            <person name="Li M."/>
            <person name="Ming W."/>
            <person name="Munidasa M."/>
            <person name="Muniz J."/>
            <person name="Nguyen L."/>
            <person name="Hughes D."/>
            <person name="Osuji N."/>
            <person name="Pu L.-L."/>
            <person name="Puazo M."/>
            <person name="Qu C."/>
            <person name="Quiroz J."/>
            <person name="Raj R."/>
            <person name="Weissenberger G."/>
            <person name="Xin Y."/>
            <person name="Zou X."/>
            <person name="Han Y."/>
            <person name="Worley K."/>
            <person name="Muzny D."/>
            <person name="Gibbs R."/>
        </authorList>
    </citation>
    <scope>NUCLEOTIDE SEQUENCE</scope>
    <source>
        <strain evidence="3">Sampled in the wild</strain>
    </source>
</reference>
<name>A0A8K0KPW5_LADFU</name>
<accession>A0A8K0KPW5</accession>
<feature type="region of interest" description="Disordered" evidence="1">
    <location>
        <begin position="52"/>
        <end position="79"/>
    </location>
</feature>
<feature type="region of interest" description="Disordered" evidence="1">
    <location>
        <begin position="1"/>
        <end position="23"/>
    </location>
</feature>
<dbReference type="InterPro" id="IPR055093">
    <property type="entry name" value="EPS8_2nd"/>
</dbReference>
<dbReference type="PANTHER" id="PTHR12287:SF23">
    <property type="entry name" value="AROUSER, ISOFORM A-RELATED"/>
    <property type="match status" value="1"/>
</dbReference>
<dbReference type="OrthoDB" id="4680325at2759"/>
<gene>
    <name evidence="3" type="ORF">J437_LFUL016439</name>
</gene>
<dbReference type="EMBL" id="KZ309315">
    <property type="protein sequence ID" value="KAG8238259.1"/>
    <property type="molecule type" value="Genomic_DNA"/>
</dbReference>
<organism evidence="3 4">
    <name type="scientific">Ladona fulva</name>
    <name type="common">Scarce chaser dragonfly</name>
    <name type="synonym">Libellula fulva</name>
    <dbReference type="NCBI Taxonomy" id="123851"/>
    <lineage>
        <taxon>Eukaryota</taxon>
        <taxon>Metazoa</taxon>
        <taxon>Ecdysozoa</taxon>
        <taxon>Arthropoda</taxon>
        <taxon>Hexapoda</taxon>
        <taxon>Insecta</taxon>
        <taxon>Pterygota</taxon>
        <taxon>Palaeoptera</taxon>
        <taxon>Odonata</taxon>
        <taxon>Epiprocta</taxon>
        <taxon>Anisoptera</taxon>
        <taxon>Libelluloidea</taxon>
        <taxon>Libellulidae</taxon>
        <taxon>Ladona</taxon>
    </lineage>
</organism>
<keyword evidence="4" id="KW-1185">Reference proteome</keyword>
<evidence type="ECO:0000313" key="4">
    <source>
        <dbReference type="Proteomes" id="UP000792457"/>
    </source>
</evidence>
<dbReference type="Pfam" id="PF22975">
    <property type="entry name" value="EPS8_2nd"/>
    <property type="match status" value="1"/>
</dbReference>
<dbReference type="GO" id="GO:0003779">
    <property type="term" value="F:actin binding"/>
    <property type="evidence" value="ECO:0007669"/>
    <property type="project" value="TreeGrafter"/>
</dbReference>
<evidence type="ECO:0000259" key="2">
    <source>
        <dbReference type="Pfam" id="PF22975"/>
    </source>
</evidence>
<evidence type="ECO:0000256" key="1">
    <source>
        <dbReference type="SAM" id="MobiDB-lite"/>
    </source>
</evidence>
<evidence type="ECO:0000313" key="3">
    <source>
        <dbReference type="EMBL" id="KAG8238259.1"/>
    </source>
</evidence>
<dbReference type="GO" id="GO:0005886">
    <property type="term" value="C:plasma membrane"/>
    <property type="evidence" value="ECO:0007669"/>
    <property type="project" value="TreeGrafter"/>
</dbReference>
<protein>
    <recommendedName>
        <fullName evidence="2">EPS8 spectrin-like domain-containing protein</fullName>
    </recommendedName>
</protein>
<dbReference type="AlphaFoldDB" id="A0A8K0KPW5"/>
<dbReference type="GO" id="GO:0007266">
    <property type="term" value="P:Rho protein signal transduction"/>
    <property type="evidence" value="ECO:0007669"/>
    <property type="project" value="TreeGrafter"/>
</dbReference>
<sequence length="235" mass="26552">MGVVYPRDGASVNDETSSTSSEKYERDVTILNHCFDDIEKFIAKLQHASAASRELERRRRNRKSKKKDMGDGMLSMRAKPPPEADFIDIFQKFKLSFNLLAKLKAHIHDPNAPELVHFLFTPLALIVDASHDTHYGPNLPAKVVSPLLTREAINLLINCVTSKETELWHSLGDAWLVPRDQWKGFEPPYHPLFTDGWSPEHAVSDERENPVTALSSIVASEAKRTRGDEIRAAQQ</sequence>
<dbReference type="InterPro" id="IPR039801">
    <property type="entry name" value="EPS8-like"/>
</dbReference>
<dbReference type="Proteomes" id="UP000792457">
    <property type="component" value="Unassembled WGS sequence"/>
</dbReference>
<proteinExistence type="predicted"/>